<dbReference type="Gene3D" id="3.40.50.1820">
    <property type="entry name" value="alpha/beta hydrolase"/>
    <property type="match status" value="1"/>
</dbReference>
<keyword evidence="2" id="KW-1185">Reference proteome</keyword>
<name>A0ABW8D9R0_9GAMM</name>
<gene>
    <name evidence="1" type="ORF">ACD661_12855</name>
</gene>
<protein>
    <recommendedName>
        <fullName evidence="3">Alpha/beta hydrolase</fullName>
    </recommendedName>
</protein>
<reference evidence="1 2" key="1">
    <citation type="submission" date="2024-08" db="EMBL/GenBank/DDBJ databases">
        <title>Draft Genome Sequence of Legionella lytica strain DSB2004, Isolated From a Fire Sprinkler System.</title>
        <authorList>
            <person name="Everhart A.D."/>
            <person name="Kidane D.T."/>
            <person name="Farone A.L."/>
            <person name="Farone M.B."/>
        </authorList>
    </citation>
    <scope>NUCLEOTIDE SEQUENCE [LARGE SCALE GENOMIC DNA]</scope>
    <source>
        <strain evidence="1 2">DSB2004</strain>
    </source>
</reference>
<sequence>MQKKKILVIGPVSAHAEDMVSIAKTLTFLTEDYAIDYLDSLSILEELANAAYYQRWEQKLAPCIDAYDAFFGFAFGGVVIQQCFSLFQSVNKPIILFSTPSFADSPLKQKLGLVVHLCEEHKLEEALQALYEPVFHPHPIPPQSTANLNRDQAYKRLIFGLNRVLHTDSRPILETNQVPHLHLIGEYSNLVNNKNVVAAQNGQLVTVPHSSMRVLQDNPSYCQKLILEVLSDSQ</sequence>
<evidence type="ECO:0000313" key="2">
    <source>
        <dbReference type="Proteomes" id="UP001615550"/>
    </source>
</evidence>
<organism evidence="1 2">
    <name type="scientific">Legionella lytica</name>
    <dbReference type="NCBI Taxonomy" id="96232"/>
    <lineage>
        <taxon>Bacteria</taxon>
        <taxon>Pseudomonadati</taxon>
        <taxon>Pseudomonadota</taxon>
        <taxon>Gammaproteobacteria</taxon>
        <taxon>Legionellales</taxon>
        <taxon>Legionellaceae</taxon>
        <taxon>Legionella</taxon>
    </lineage>
</organism>
<dbReference type="Proteomes" id="UP001615550">
    <property type="component" value="Unassembled WGS sequence"/>
</dbReference>
<proteinExistence type="predicted"/>
<comment type="caution">
    <text evidence="1">The sequence shown here is derived from an EMBL/GenBank/DDBJ whole genome shotgun (WGS) entry which is preliminary data.</text>
</comment>
<dbReference type="SUPFAM" id="SSF53474">
    <property type="entry name" value="alpha/beta-Hydrolases"/>
    <property type="match status" value="1"/>
</dbReference>
<accession>A0ABW8D9R0</accession>
<evidence type="ECO:0000313" key="1">
    <source>
        <dbReference type="EMBL" id="MFJ1269449.1"/>
    </source>
</evidence>
<dbReference type="InterPro" id="IPR029058">
    <property type="entry name" value="AB_hydrolase_fold"/>
</dbReference>
<dbReference type="EMBL" id="JBGORX010000006">
    <property type="protein sequence ID" value="MFJ1269449.1"/>
    <property type="molecule type" value="Genomic_DNA"/>
</dbReference>
<evidence type="ECO:0008006" key="3">
    <source>
        <dbReference type="Google" id="ProtNLM"/>
    </source>
</evidence>
<dbReference type="RefSeq" id="WP_400188270.1">
    <property type="nucleotide sequence ID" value="NZ_JBGORX010000006.1"/>
</dbReference>